<gene>
    <name evidence="1" type="ORF">PoMZ_11496</name>
</gene>
<name>A0A4P7NKJ4_PYROR</name>
<sequence length="292" mass="32499">MSCPTCLADREPQYKVLVLPPQYEFDEKSSTMASSSASENADSPIFNHRMMGSSGRRQASISSDDEYPHLPCRNPIRFRINIVQIGRSAICVFAFIDMFLVAFSTQISTTVPLIMFLIATLVFNAYHLLGHLLPRGPRLEAPFFSFQLFCIKVTCGGDDNGDDESRSLLGGFEGHNDDPKSRRGIWKELVDITLAVVLGILMFVHMNDPARYWYRYSGGTAETYLASYVFAWLVVAFELIVVFLEAFNISKGATIFLCPDEDVAGQIQHQIRLPPSPSVVASRSGEHVSIVA</sequence>
<evidence type="ECO:0000313" key="1">
    <source>
        <dbReference type="EMBL" id="QBZ62613.1"/>
    </source>
</evidence>
<dbReference type="AlphaFoldDB" id="A0A4P7NKJ4"/>
<evidence type="ECO:0000313" key="2">
    <source>
        <dbReference type="Proteomes" id="UP000294847"/>
    </source>
</evidence>
<organism evidence="1 2">
    <name type="scientific">Pyricularia oryzae</name>
    <name type="common">Rice blast fungus</name>
    <name type="synonym">Magnaporthe oryzae</name>
    <dbReference type="NCBI Taxonomy" id="318829"/>
    <lineage>
        <taxon>Eukaryota</taxon>
        <taxon>Fungi</taxon>
        <taxon>Dikarya</taxon>
        <taxon>Ascomycota</taxon>
        <taxon>Pezizomycotina</taxon>
        <taxon>Sordariomycetes</taxon>
        <taxon>Sordariomycetidae</taxon>
        <taxon>Magnaporthales</taxon>
        <taxon>Pyriculariaceae</taxon>
        <taxon>Pyricularia</taxon>
    </lineage>
</organism>
<dbReference type="EMBL" id="CP034208">
    <property type="protein sequence ID" value="QBZ62613.1"/>
    <property type="molecule type" value="Genomic_DNA"/>
</dbReference>
<accession>A0A4P7NKJ4</accession>
<protein>
    <submittedName>
        <fullName evidence="1">Uncharacterized protein</fullName>
    </submittedName>
</protein>
<dbReference type="Proteomes" id="UP000294847">
    <property type="component" value="Chromosome 5"/>
</dbReference>
<proteinExistence type="predicted"/>
<reference evidence="1 2" key="1">
    <citation type="journal article" date="2019" name="Mol. Biol. Evol.">
        <title>Blast fungal genomes show frequent chromosomal changes, gene gains and losses, and effector gene turnover.</title>
        <authorList>
            <person name="Gomez Luciano L.B."/>
            <person name="Jason Tsai I."/>
            <person name="Chuma I."/>
            <person name="Tosa Y."/>
            <person name="Chen Y.H."/>
            <person name="Li J.Y."/>
            <person name="Li M.Y."/>
            <person name="Jade Lu M.Y."/>
            <person name="Nakayashiki H."/>
            <person name="Li W.H."/>
        </authorList>
    </citation>
    <scope>NUCLEOTIDE SEQUENCE [LARGE SCALE GENOMIC DNA]</scope>
    <source>
        <strain evidence="1">MZ5-1-6</strain>
    </source>
</reference>